<gene>
    <name evidence="3" type="ORF">ZHAS_00020564</name>
</gene>
<proteinExistence type="predicted"/>
<evidence type="ECO:0000313" key="5">
    <source>
        <dbReference type="Proteomes" id="UP000030765"/>
    </source>
</evidence>
<keyword evidence="5" id="KW-1185">Reference proteome</keyword>
<name>A0A084WQ54_ANOSI</name>
<keyword evidence="2" id="KW-0812">Transmembrane</keyword>
<feature type="transmembrane region" description="Helical" evidence="2">
    <location>
        <begin position="36"/>
        <end position="58"/>
    </location>
</feature>
<feature type="compositionally biased region" description="Polar residues" evidence="1">
    <location>
        <begin position="173"/>
        <end position="186"/>
    </location>
</feature>
<reference evidence="3 5" key="1">
    <citation type="journal article" date="2014" name="BMC Genomics">
        <title>Genome sequence of Anopheles sinensis provides insight into genetics basis of mosquito competence for malaria parasites.</title>
        <authorList>
            <person name="Zhou D."/>
            <person name="Zhang D."/>
            <person name="Ding G."/>
            <person name="Shi L."/>
            <person name="Hou Q."/>
            <person name="Ye Y."/>
            <person name="Xu Y."/>
            <person name="Zhou H."/>
            <person name="Xiong C."/>
            <person name="Li S."/>
            <person name="Yu J."/>
            <person name="Hong S."/>
            <person name="Yu X."/>
            <person name="Zou P."/>
            <person name="Chen C."/>
            <person name="Chang X."/>
            <person name="Wang W."/>
            <person name="Lv Y."/>
            <person name="Sun Y."/>
            <person name="Ma L."/>
            <person name="Shen B."/>
            <person name="Zhu C."/>
        </authorList>
    </citation>
    <scope>NUCLEOTIDE SEQUENCE [LARGE SCALE GENOMIC DNA]</scope>
</reference>
<dbReference type="OrthoDB" id="6075074at2759"/>
<feature type="region of interest" description="Disordered" evidence="1">
    <location>
        <begin position="1"/>
        <end position="26"/>
    </location>
</feature>
<accession>A0A084WQ54</accession>
<dbReference type="AlphaFoldDB" id="A0A084WQ54"/>
<keyword evidence="2" id="KW-0472">Membrane</keyword>
<dbReference type="EnsemblMetazoa" id="ASIC020564-RA">
    <property type="protein sequence ID" value="ASIC020564-PA"/>
    <property type="gene ID" value="ASIC020564"/>
</dbReference>
<evidence type="ECO:0000256" key="1">
    <source>
        <dbReference type="SAM" id="MobiDB-lite"/>
    </source>
</evidence>
<protein>
    <submittedName>
        <fullName evidence="3 4">Uncharacterized protein</fullName>
    </submittedName>
</protein>
<keyword evidence="2" id="KW-1133">Transmembrane helix</keyword>
<evidence type="ECO:0000313" key="3">
    <source>
        <dbReference type="EMBL" id="KFB52348.1"/>
    </source>
</evidence>
<evidence type="ECO:0000313" key="4">
    <source>
        <dbReference type="EnsemblMetazoa" id="ASIC020564-PA"/>
    </source>
</evidence>
<dbReference type="VEuPathDB" id="VectorBase:ASIS012290"/>
<dbReference type="EMBL" id="KE525378">
    <property type="protein sequence ID" value="KFB52348.1"/>
    <property type="molecule type" value="Genomic_DNA"/>
</dbReference>
<organism evidence="3">
    <name type="scientific">Anopheles sinensis</name>
    <name type="common">Mosquito</name>
    <dbReference type="NCBI Taxonomy" id="74873"/>
    <lineage>
        <taxon>Eukaryota</taxon>
        <taxon>Metazoa</taxon>
        <taxon>Ecdysozoa</taxon>
        <taxon>Arthropoda</taxon>
        <taxon>Hexapoda</taxon>
        <taxon>Insecta</taxon>
        <taxon>Pterygota</taxon>
        <taxon>Neoptera</taxon>
        <taxon>Endopterygota</taxon>
        <taxon>Diptera</taxon>
        <taxon>Nematocera</taxon>
        <taxon>Culicoidea</taxon>
        <taxon>Culicidae</taxon>
        <taxon>Anophelinae</taxon>
        <taxon>Anopheles</taxon>
    </lineage>
</organism>
<reference evidence="4" key="2">
    <citation type="submission" date="2020-05" db="UniProtKB">
        <authorList>
            <consortium name="EnsemblMetazoa"/>
        </authorList>
    </citation>
    <scope>IDENTIFICATION</scope>
</reference>
<feature type="compositionally biased region" description="Low complexity" evidence="1">
    <location>
        <begin position="1"/>
        <end position="15"/>
    </location>
</feature>
<evidence type="ECO:0000256" key="2">
    <source>
        <dbReference type="SAM" id="Phobius"/>
    </source>
</evidence>
<feature type="compositionally biased region" description="Basic residues" evidence="1">
    <location>
        <begin position="85"/>
        <end position="101"/>
    </location>
</feature>
<dbReference type="Proteomes" id="UP000030765">
    <property type="component" value="Unassembled WGS sequence"/>
</dbReference>
<sequence>MALAQGQQQKLEQQQRPPSSNMSKVKVHNKVCRQEWTLLGSSIVTVLLMLSLTVTLAVRGQQLQEGTGAPNGIEWPMHPSSGSSHHPHHHRKHPQRHHHQHRDIVADGNDEGDDGGGGGSDGLPMGKKLENFLLIDFLNDGERERRIHWNGIIGKETSIADTRPESPTEDTFDASTVFDNRPSQIG</sequence>
<feature type="region of interest" description="Disordered" evidence="1">
    <location>
        <begin position="157"/>
        <end position="186"/>
    </location>
</feature>
<feature type="region of interest" description="Disordered" evidence="1">
    <location>
        <begin position="65"/>
        <end position="124"/>
    </location>
</feature>
<dbReference type="EMBL" id="ATLV01025246">
    <property type="status" value="NOT_ANNOTATED_CDS"/>
    <property type="molecule type" value="Genomic_DNA"/>
</dbReference>
<dbReference type="VEuPathDB" id="VectorBase:ASIC020564"/>